<dbReference type="Proteomes" id="UP000295277">
    <property type="component" value="Unassembled WGS sequence"/>
</dbReference>
<name>A0A4R1YSI2_9RHOB</name>
<protein>
    <recommendedName>
        <fullName evidence="4">Lipoprotein</fullName>
    </recommendedName>
</protein>
<evidence type="ECO:0000313" key="3">
    <source>
        <dbReference type="Proteomes" id="UP000295277"/>
    </source>
</evidence>
<dbReference type="RefSeq" id="WP_243642062.1">
    <property type="nucleotide sequence ID" value="NZ_SLVM01000016.1"/>
</dbReference>
<feature type="chain" id="PRO_5020195175" description="Lipoprotein" evidence="1">
    <location>
        <begin position="21"/>
        <end position="202"/>
    </location>
</feature>
<proteinExistence type="predicted"/>
<reference evidence="2 3" key="1">
    <citation type="submission" date="2019-03" db="EMBL/GenBank/DDBJ databases">
        <title>Genomic Encyclopedia of Type Strains, Phase IV (KMG-IV): sequencing the most valuable type-strain genomes for metagenomic binning, comparative biology and taxonomic classification.</title>
        <authorList>
            <person name="Goeker M."/>
        </authorList>
    </citation>
    <scope>NUCLEOTIDE SEQUENCE [LARGE SCALE GENOMIC DNA]</scope>
    <source>
        <strain evidence="2 3">DSM 21153</strain>
    </source>
</reference>
<accession>A0A4R1YSI2</accession>
<keyword evidence="3" id="KW-1185">Reference proteome</keyword>
<dbReference type="PROSITE" id="PS51257">
    <property type="entry name" value="PROKAR_LIPOPROTEIN"/>
    <property type="match status" value="1"/>
</dbReference>
<organism evidence="2 3">
    <name type="scientific">Rhodovulum steppense</name>
    <dbReference type="NCBI Taxonomy" id="540251"/>
    <lineage>
        <taxon>Bacteria</taxon>
        <taxon>Pseudomonadati</taxon>
        <taxon>Pseudomonadota</taxon>
        <taxon>Alphaproteobacteria</taxon>
        <taxon>Rhodobacterales</taxon>
        <taxon>Paracoccaceae</taxon>
        <taxon>Rhodovulum</taxon>
    </lineage>
</organism>
<feature type="signal peptide" evidence="1">
    <location>
        <begin position="1"/>
        <end position="20"/>
    </location>
</feature>
<comment type="caution">
    <text evidence="2">The sequence shown here is derived from an EMBL/GenBank/DDBJ whole genome shotgun (WGS) entry which is preliminary data.</text>
</comment>
<dbReference type="EMBL" id="SLVM01000016">
    <property type="protein sequence ID" value="TCM82586.1"/>
    <property type="molecule type" value="Genomic_DNA"/>
</dbReference>
<gene>
    <name evidence="2" type="ORF">EV216_11641</name>
</gene>
<dbReference type="AlphaFoldDB" id="A0A4R1YSI2"/>
<evidence type="ECO:0008006" key="4">
    <source>
        <dbReference type="Google" id="ProtNLM"/>
    </source>
</evidence>
<evidence type="ECO:0000313" key="2">
    <source>
        <dbReference type="EMBL" id="TCM82586.1"/>
    </source>
</evidence>
<sequence>MTRTRSPLAAPMLVAALALAGCAAAPPGQDGLPPPDPAEVTALARTIQDLGPGIDPAEAARAAEIAHAHARQLARDYRVTDPPLVHNTKVNMGLRDRGLCYHWAEDMEARLAQEGFRTLQLHRAISPGERLFRIDHSTVILSRKGDPLQAGVVLDPWRTGGDLFWARTAEDPTYRWRPRAEVLAEKAAAAGLTDTASTSNTR</sequence>
<keyword evidence="1" id="KW-0732">Signal</keyword>
<evidence type="ECO:0000256" key="1">
    <source>
        <dbReference type="SAM" id="SignalP"/>
    </source>
</evidence>